<accession>A0A5N0E7C7</accession>
<dbReference type="InterPro" id="IPR050482">
    <property type="entry name" value="Sensor_HK_TwoCompSys"/>
</dbReference>
<name>A0A5N0E7C7_9NOCA</name>
<dbReference type="Proteomes" id="UP000323876">
    <property type="component" value="Unassembled WGS sequence"/>
</dbReference>
<feature type="domain" description="Histidine kinase/HSP90-like ATPase" evidence="10">
    <location>
        <begin position="292"/>
        <end position="386"/>
    </location>
</feature>
<evidence type="ECO:0000256" key="4">
    <source>
        <dbReference type="ARBA" id="ARBA00022679"/>
    </source>
</evidence>
<dbReference type="OrthoDB" id="227596at2"/>
<dbReference type="AlphaFoldDB" id="A0A5N0E7C7"/>
<feature type="transmembrane region" description="Helical" evidence="9">
    <location>
        <begin position="100"/>
        <end position="117"/>
    </location>
</feature>
<dbReference type="GO" id="GO:0000155">
    <property type="term" value="F:phosphorelay sensor kinase activity"/>
    <property type="evidence" value="ECO:0007669"/>
    <property type="project" value="InterPro"/>
</dbReference>
<keyword evidence="9" id="KW-0472">Membrane</keyword>
<keyword evidence="9" id="KW-0812">Transmembrane</keyword>
<dbReference type="Pfam" id="PF07730">
    <property type="entry name" value="HisKA_3"/>
    <property type="match status" value="1"/>
</dbReference>
<dbReference type="PANTHER" id="PTHR24421:SF10">
    <property type="entry name" value="NITRATE_NITRITE SENSOR PROTEIN NARQ"/>
    <property type="match status" value="1"/>
</dbReference>
<dbReference type="Gene3D" id="1.20.5.1930">
    <property type="match status" value="1"/>
</dbReference>
<evidence type="ECO:0000256" key="2">
    <source>
        <dbReference type="ARBA" id="ARBA00012438"/>
    </source>
</evidence>
<comment type="caution">
    <text evidence="13">The sequence shown here is derived from an EMBL/GenBank/DDBJ whole genome shotgun (WGS) entry which is preliminary data.</text>
</comment>
<keyword evidence="14" id="KW-1185">Reference proteome</keyword>
<keyword evidence="9" id="KW-1133">Transmembrane helix</keyword>
<evidence type="ECO:0000256" key="3">
    <source>
        <dbReference type="ARBA" id="ARBA00022553"/>
    </source>
</evidence>
<evidence type="ECO:0000259" key="12">
    <source>
        <dbReference type="Pfam" id="PF23539"/>
    </source>
</evidence>
<dbReference type="PANTHER" id="PTHR24421">
    <property type="entry name" value="NITRATE/NITRITE SENSOR PROTEIN NARX-RELATED"/>
    <property type="match status" value="1"/>
</dbReference>
<evidence type="ECO:0000256" key="1">
    <source>
        <dbReference type="ARBA" id="ARBA00000085"/>
    </source>
</evidence>
<reference evidence="13 14" key="1">
    <citation type="submission" date="2019-09" db="EMBL/GenBank/DDBJ databases">
        <authorList>
            <person name="Wang X."/>
        </authorList>
    </citation>
    <scope>NUCLEOTIDE SEQUENCE [LARGE SCALE GENOMIC DNA]</scope>
    <source>
        <strain evidence="13 14">CICC 11023</strain>
    </source>
</reference>
<dbReference type="InterPro" id="IPR036890">
    <property type="entry name" value="HATPase_C_sf"/>
</dbReference>
<keyword evidence="8" id="KW-0902">Two-component regulatory system</keyword>
<evidence type="ECO:0000256" key="7">
    <source>
        <dbReference type="ARBA" id="ARBA00022840"/>
    </source>
</evidence>
<dbReference type="EMBL" id="VXLC01000023">
    <property type="protein sequence ID" value="KAA8884054.1"/>
    <property type="molecule type" value="Genomic_DNA"/>
</dbReference>
<dbReference type="InterPro" id="IPR003594">
    <property type="entry name" value="HATPase_dom"/>
</dbReference>
<gene>
    <name evidence="13" type="ORF">F3087_35960</name>
</gene>
<keyword evidence="7" id="KW-0067">ATP-binding</keyword>
<dbReference type="InterPro" id="IPR011712">
    <property type="entry name" value="Sig_transdc_His_kin_sub3_dim/P"/>
</dbReference>
<dbReference type="GO" id="GO:0005524">
    <property type="term" value="F:ATP binding"/>
    <property type="evidence" value="ECO:0007669"/>
    <property type="project" value="UniProtKB-KW"/>
</dbReference>
<feature type="transmembrane region" description="Helical" evidence="9">
    <location>
        <begin position="5"/>
        <end position="25"/>
    </location>
</feature>
<evidence type="ECO:0000259" key="10">
    <source>
        <dbReference type="Pfam" id="PF02518"/>
    </source>
</evidence>
<sequence length="419" mass="43693">MERRWWIDGAITGVVLVVGFGWALLMPGDSALDPLGVLLLVAGVLPLLACRRAPLAVLAAHFVVAAVYHLSDYPHEALIPATMVALFAVARYGNRRRTLLVFLVVITLTELGIFYSAESGENTAFLAIDSVGWVLVACVAGEAARLQHAYLAAIVDRAERAERSRDEEARRQVTEERLRIARDLHDLLAHTITVIQVQAGVAAHLLAERKAEPSTVIAALDTISDACVDARAELTATVGVLRSAVAEPRAPLPTLAQLGALAGPIEAVGVAVRIDRTGRVRALAPAVELVGYRIVQEALTNVAKHSGASAARVGLDYADDRLTIRVTDNGRGTGSTATELDSNRGIGNTTTGFGILGMTERAEAIGGTLIAAGTSGGFAVTADLPVADRGEASPGVVGKFPDAAAPVGTGRDDFAGAAS</sequence>
<evidence type="ECO:0000256" key="9">
    <source>
        <dbReference type="SAM" id="Phobius"/>
    </source>
</evidence>
<dbReference type="Pfam" id="PF02518">
    <property type="entry name" value="HATPase_c"/>
    <property type="match status" value="1"/>
</dbReference>
<dbReference type="RefSeq" id="WP_150406580.1">
    <property type="nucleotide sequence ID" value="NZ_VXLC01000023.1"/>
</dbReference>
<dbReference type="CDD" id="cd16917">
    <property type="entry name" value="HATPase_UhpB-NarQ-NarX-like"/>
    <property type="match status" value="1"/>
</dbReference>
<dbReference type="GO" id="GO:0016020">
    <property type="term" value="C:membrane"/>
    <property type="evidence" value="ECO:0007669"/>
    <property type="project" value="InterPro"/>
</dbReference>
<feature type="transmembrane region" description="Helical" evidence="9">
    <location>
        <begin position="31"/>
        <end position="48"/>
    </location>
</feature>
<dbReference type="SUPFAM" id="SSF55874">
    <property type="entry name" value="ATPase domain of HSP90 chaperone/DNA topoisomerase II/histidine kinase"/>
    <property type="match status" value="1"/>
</dbReference>
<evidence type="ECO:0000313" key="13">
    <source>
        <dbReference type="EMBL" id="KAA8884054.1"/>
    </source>
</evidence>
<dbReference type="Gene3D" id="3.30.565.10">
    <property type="entry name" value="Histidine kinase-like ATPase, C-terminal domain"/>
    <property type="match status" value="1"/>
</dbReference>
<organism evidence="13 14">
    <name type="scientific">Nocardia colli</name>
    <dbReference type="NCBI Taxonomy" id="2545717"/>
    <lineage>
        <taxon>Bacteria</taxon>
        <taxon>Bacillati</taxon>
        <taxon>Actinomycetota</taxon>
        <taxon>Actinomycetes</taxon>
        <taxon>Mycobacteriales</taxon>
        <taxon>Nocardiaceae</taxon>
        <taxon>Nocardia</taxon>
    </lineage>
</organism>
<evidence type="ECO:0000313" key="14">
    <source>
        <dbReference type="Proteomes" id="UP000323876"/>
    </source>
</evidence>
<keyword evidence="6 13" id="KW-0418">Kinase</keyword>
<keyword evidence="5" id="KW-0547">Nucleotide-binding</keyword>
<evidence type="ECO:0000256" key="8">
    <source>
        <dbReference type="ARBA" id="ARBA00023012"/>
    </source>
</evidence>
<evidence type="ECO:0000259" key="11">
    <source>
        <dbReference type="Pfam" id="PF07730"/>
    </source>
</evidence>
<dbReference type="Pfam" id="PF23539">
    <property type="entry name" value="DUF7134"/>
    <property type="match status" value="1"/>
</dbReference>
<feature type="domain" description="Signal transduction histidine kinase subgroup 3 dimerisation and phosphoacceptor" evidence="11">
    <location>
        <begin position="176"/>
        <end position="244"/>
    </location>
</feature>
<dbReference type="InterPro" id="IPR055558">
    <property type="entry name" value="DUF7134"/>
</dbReference>
<protein>
    <recommendedName>
        <fullName evidence="2">histidine kinase</fullName>
        <ecNumber evidence="2">2.7.13.3</ecNumber>
    </recommendedName>
</protein>
<evidence type="ECO:0000256" key="6">
    <source>
        <dbReference type="ARBA" id="ARBA00022777"/>
    </source>
</evidence>
<proteinExistence type="predicted"/>
<dbReference type="GO" id="GO:0046983">
    <property type="term" value="F:protein dimerization activity"/>
    <property type="evidence" value="ECO:0007669"/>
    <property type="project" value="InterPro"/>
</dbReference>
<evidence type="ECO:0000256" key="5">
    <source>
        <dbReference type="ARBA" id="ARBA00022741"/>
    </source>
</evidence>
<dbReference type="EC" id="2.7.13.3" evidence="2"/>
<comment type="catalytic activity">
    <reaction evidence="1">
        <text>ATP + protein L-histidine = ADP + protein N-phospho-L-histidine.</text>
        <dbReference type="EC" id="2.7.13.3"/>
    </reaction>
</comment>
<feature type="domain" description="DUF7134" evidence="12">
    <location>
        <begin position="3"/>
        <end position="145"/>
    </location>
</feature>
<keyword evidence="4" id="KW-0808">Transferase</keyword>
<keyword evidence="3" id="KW-0597">Phosphoprotein</keyword>